<dbReference type="SMART" id="SM00408">
    <property type="entry name" value="IGc2"/>
    <property type="match status" value="2"/>
</dbReference>
<dbReference type="AlphaFoldDB" id="A0AAN9A4E9"/>
<dbReference type="InterPro" id="IPR052598">
    <property type="entry name" value="IgSF_CEA-related"/>
</dbReference>
<dbReference type="EMBL" id="JAXCGZ010013737">
    <property type="protein sequence ID" value="KAK7072025.1"/>
    <property type="molecule type" value="Genomic_DNA"/>
</dbReference>
<dbReference type="CDD" id="cd00096">
    <property type="entry name" value="Ig"/>
    <property type="match status" value="1"/>
</dbReference>
<evidence type="ECO:0000259" key="8">
    <source>
        <dbReference type="PROSITE" id="PS50835"/>
    </source>
</evidence>
<dbReference type="PANTHER" id="PTHR44337:SF20">
    <property type="entry name" value="CARCINOEMBRYONIC ANTIGEN-RELATED CELL ADHESION MOLECULE 5-RELATED"/>
    <property type="match status" value="1"/>
</dbReference>
<protein>
    <recommendedName>
        <fullName evidence="8">Ig-like domain-containing protein</fullName>
    </recommendedName>
</protein>
<evidence type="ECO:0000313" key="10">
    <source>
        <dbReference type="Proteomes" id="UP001381693"/>
    </source>
</evidence>
<evidence type="ECO:0000313" key="9">
    <source>
        <dbReference type="EMBL" id="KAK7072025.1"/>
    </source>
</evidence>
<evidence type="ECO:0000256" key="6">
    <source>
        <dbReference type="SAM" id="Phobius"/>
    </source>
</evidence>
<gene>
    <name evidence="9" type="ORF">SK128_008206</name>
</gene>
<evidence type="ECO:0000256" key="2">
    <source>
        <dbReference type="ARBA" id="ARBA00023157"/>
    </source>
</evidence>
<dbReference type="Proteomes" id="UP001381693">
    <property type="component" value="Unassembled WGS sequence"/>
</dbReference>
<dbReference type="InterPro" id="IPR013151">
    <property type="entry name" value="Immunoglobulin_dom"/>
</dbReference>
<keyword evidence="6" id="KW-0812">Transmembrane</keyword>
<accession>A0AAN9A4E9</accession>
<proteinExistence type="predicted"/>
<comment type="caution">
    <text evidence="9">The sequence shown here is derived from an EMBL/GenBank/DDBJ whole genome shotgun (WGS) entry which is preliminary data.</text>
</comment>
<feature type="region of interest" description="Disordered" evidence="5">
    <location>
        <begin position="258"/>
        <end position="278"/>
    </location>
</feature>
<keyword evidence="2" id="KW-1015">Disulfide bond</keyword>
<keyword evidence="6" id="KW-0472">Membrane</keyword>
<organism evidence="9 10">
    <name type="scientific">Halocaridina rubra</name>
    <name type="common">Hawaiian red shrimp</name>
    <dbReference type="NCBI Taxonomy" id="373956"/>
    <lineage>
        <taxon>Eukaryota</taxon>
        <taxon>Metazoa</taxon>
        <taxon>Ecdysozoa</taxon>
        <taxon>Arthropoda</taxon>
        <taxon>Crustacea</taxon>
        <taxon>Multicrustacea</taxon>
        <taxon>Malacostraca</taxon>
        <taxon>Eumalacostraca</taxon>
        <taxon>Eucarida</taxon>
        <taxon>Decapoda</taxon>
        <taxon>Pleocyemata</taxon>
        <taxon>Caridea</taxon>
        <taxon>Atyoidea</taxon>
        <taxon>Atyidae</taxon>
        <taxon>Halocaridina</taxon>
    </lineage>
</organism>
<dbReference type="InterPro" id="IPR003598">
    <property type="entry name" value="Ig_sub2"/>
</dbReference>
<dbReference type="SMART" id="SM00409">
    <property type="entry name" value="IG"/>
    <property type="match status" value="2"/>
</dbReference>
<dbReference type="Pfam" id="PF13927">
    <property type="entry name" value="Ig_3"/>
    <property type="match status" value="1"/>
</dbReference>
<name>A0AAN9A4E9_HALRR</name>
<keyword evidence="1 7" id="KW-0732">Signal</keyword>
<sequence>MRKFVSLLSFFSLLGICLGAGGSIGGGSTSTGDLGSVTETENTRLFRDGISLMLTCDYNYTNIGSTWRKNGTELEENHHYHMFSNTSLYIPSLNRDDIGEFSCLIHGHTEEKYFYVVDLLLHKHLPKSTTVLENDKLKLTCQIEGTPIPSVQWLKDGEPLDNEENSTRLVFEENTHHVPNASLLIKPILKSDFGSYVCLITIHSLHLNTTTEVRVKDIYAALWPFLGIVAEVTILCAIIFIYEKRRIKPNLDRADMDEINEQKNATEQNKETEIRQRK</sequence>
<dbReference type="InterPro" id="IPR007110">
    <property type="entry name" value="Ig-like_dom"/>
</dbReference>
<feature type="chain" id="PRO_5042885372" description="Ig-like domain-containing protein" evidence="7">
    <location>
        <begin position="20"/>
        <end position="278"/>
    </location>
</feature>
<evidence type="ECO:0000256" key="3">
    <source>
        <dbReference type="ARBA" id="ARBA00023180"/>
    </source>
</evidence>
<dbReference type="Pfam" id="PF00047">
    <property type="entry name" value="ig"/>
    <property type="match status" value="1"/>
</dbReference>
<keyword evidence="6" id="KW-1133">Transmembrane helix</keyword>
<dbReference type="FunFam" id="2.60.40.10:FF:000032">
    <property type="entry name" value="palladin isoform X1"/>
    <property type="match status" value="1"/>
</dbReference>
<evidence type="ECO:0000256" key="4">
    <source>
        <dbReference type="ARBA" id="ARBA00023319"/>
    </source>
</evidence>
<dbReference type="PANTHER" id="PTHR44337">
    <property type="entry name" value="CARCINOEMBRYONIC ANTIGEN-RELATED CELL ADHESION MOLECULE 8"/>
    <property type="match status" value="1"/>
</dbReference>
<feature type="domain" description="Ig-like" evidence="8">
    <location>
        <begin position="91"/>
        <end position="214"/>
    </location>
</feature>
<keyword evidence="4" id="KW-0393">Immunoglobulin domain</keyword>
<dbReference type="InterPro" id="IPR036179">
    <property type="entry name" value="Ig-like_dom_sf"/>
</dbReference>
<feature type="compositionally biased region" description="Basic and acidic residues" evidence="5">
    <location>
        <begin position="268"/>
        <end position="278"/>
    </location>
</feature>
<reference evidence="9 10" key="1">
    <citation type="submission" date="2023-11" db="EMBL/GenBank/DDBJ databases">
        <title>Halocaridina rubra genome assembly.</title>
        <authorList>
            <person name="Smith C."/>
        </authorList>
    </citation>
    <scope>NUCLEOTIDE SEQUENCE [LARGE SCALE GENOMIC DNA]</scope>
    <source>
        <strain evidence="9">EP-1</strain>
        <tissue evidence="9">Whole</tissue>
    </source>
</reference>
<feature type="transmembrane region" description="Helical" evidence="6">
    <location>
        <begin position="218"/>
        <end position="242"/>
    </location>
</feature>
<dbReference type="SUPFAM" id="SSF48726">
    <property type="entry name" value="Immunoglobulin"/>
    <property type="match status" value="2"/>
</dbReference>
<keyword evidence="3" id="KW-0325">Glycoprotein</keyword>
<evidence type="ECO:0000256" key="7">
    <source>
        <dbReference type="SAM" id="SignalP"/>
    </source>
</evidence>
<feature type="signal peptide" evidence="7">
    <location>
        <begin position="1"/>
        <end position="19"/>
    </location>
</feature>
<dbReference type="InterPro" id="IPR013783">
    <property type="entry name" value="Ig-like_fold"/>
</dbReference>
<keyword evidence="10" id="KW-1185">Reference proteome</keyword>
<dbReference type="PROSITE" id="PS50835">
    <property type="entry name" value="IG_LIKE"/>
    <property type="match status" value="1"/>
</dbReference>
<dbReference type="Gene3D" id="2.60.40.10">
    <property type="entry name" value="Immunoglobulins"/>
    <property type="match status" value="2"/>
</dbReference>
<evidence type="ECO:0000256" key="1">
    <source>
        <dbReference type="ARBA" id="ARBA00022729"/>
    </source>
</evidence>
<dbReference type="InterPro" id="IPR003599">
    <property type="entry name" value="Ig_sub"/>
</dbReference>
<evidence type="ECO:0000256" key="5">
    <source>
        <dbReference type="SAM" id="MobiDB-lite"/>
    </source>
</evidence>